<dbReference type="PANTHER" id="PTHR43511">
    <property type="match status" value="1"/>
</dbReference>
<feature type="binding site" evidence="5">
    <location>
        <position position="373"/>
    </location>
    <ligand>
        <name>UTP</name>
        <dbReference type="ChEBI" id="CHEBI:46398"/>
    </ligand>
</feature>
<comment type="similarity">
    <text evidence="1">Belongs to the UDPGP type 1 family.</text>
</comment>
<feature type="binding site" evidence="5">
    <location>
        <position position="195"/>
    </location>
    <ligand>
        <name>UTP</name>
        <dbReference type="ChEBI" id="CHEBI:46398"/>
    </ligand>
</feature>
<dbReference type="EMBL" id="JACYHB010000001">
    <property type="protein sequence ID" value="MBD8077800.1"/>
    <property type="molecule type" value="Genomic_DNA"/>
</dbReference>
<dbReference type="GO" id="GO:0003983">
    <property type="term" value="F:UTP:glucose-1-phosphate uridylyltransferase activity"/>
    <property type="evidence" value="ECO:0007669"/>
    <property type="project" value="InterPro"/>
</dbReference>
<feature type="binding site" evidence="4">
    <location>
        <position position="196"/>
    </location>
    <ligand>
        <name>substrate</name>
    </ligand>
</feature>
<keyword evidence="3 6" id="KW-0548">Nucleotidyltransferase</keyword>
<evidence type="ECO:0000313" key="7">
    <source>
        <dbReference type="Proteomes" id="UP000610846"/>
    </source>
</evidence>
<dbReference type="PIRSF" id="PIRSF000806">
    <property type="entry name" value="UDPGP"/>
    <property type="match status" value="1"/>
</dbReference>
<feature type="binding site" evidence="5">
    <location>
        <position position="226"/>
    </location>
    <ligand>
        <name>UTP</name>
        <dbReference type="ChEBI" id="CHEBI:46398"/>
    </ligand>
</feature>
<proteinExistence type="inferred from homology"/>
<keyword evidence="2" id="KW-0808">Transferase</keyword>
<gene>
    <name evidence="6" type="ORF">IF651_01825</name>
</gene>
<dbReference type="Gene3D" id="3.90.550.10">
    <property type="entry name" value="Spore Coat Polysaccharide Biosynthesis Protein SpsA, Chain A"/>
    <property type="match status" value="1"/>
</dbReference>
<dbReference type="Proteomes" id="UP000610846">
    <property type="component" value="Unassembled WGS sequence"/>
</dbReference>
<sequence>MSSPSTSTGLNQSIDRMRDAGVAPAAIDVFSRFYRLLESGETGMIAESDVEPLTDVARRDEIDLPDDQARAALERTAIIKLNGGLGTSMGMDRAKSLLPVRDTDPQHPGPLTFLDVIVAQVRAARSATGATLPLLLMNSFRTRDDTLSALAPYDDLAVDGLPLDFLQNREPKLRADDLTPVDWPADPGLEWCPPGHGDLYTALYASGALQALRDAGYRYASISNSDNLGAAPDATMAGWFAASGAPFAAEVARRTPADRKGGHLVVRRSDGRIVLRETAQTLDADTDAAADISRHRYFNTNNLWFDLEALAAELERTGGVLELPLIRNTKTVDPTDASSPEVVQIESAMGAAVEVFGGAVAIEVGRDRFLPVKTTNDLLVLRSDVYELDDAYRFVAQTDAPLVDLDPAYYKSVAGFEARFDDGAPSLRGAQSLTVRGDWTFGASVAVVADASLTDRGGAARVPDGTVVGPDGVSD</sequence>
<dbReference type="Pfam" id="PF01704">
    <property type="entry name" value="UDPGP"/>
    <property type="match status" value="1"/>
</dbReference>
<feature type="binding site" evidence="5">
    <location>
        <position position="95"/>
    </location>
    <ligand>
        <name>UTP</name>
        <dbReference type="ChEBI" id="CHEBI:46398"/>
    </ligand>
</feature>
<dbReference type="InterPro" id="IPR029044">
    <property type="entry name" value="Nucleotide-diphossugar_trans"/>
</dbReference>
<dbReference type="Gene3D" id="2.160.10.10">
    <property type="entry name" value="Hexapeptide repeat proteins"/>
    <property type="match status" value="1"/>
</dbReference>
<evidence type="ECO:0000256" key="1">
    <source>
        <dbReference type="ARBA" id="ARBA00010401"/>
    </source>
</evidence>
<dbReference type="AlphaFoldDB" id="A0A927IYQ1"/>
<dbReference type="GO" id="GO:0006011">
    <property type="term" value="P:UDP-alpha-D-glucose metabolic process"/>
    <property type="evidence" value="ECO:0007669"/>
    <property type="project" value="InterPro"/>
</dbReference>
<evidence type="ECO:0000256" key="5">
    <source>
        <dbReference type="PIRSR" id="PIRSR000806-2"/>
    </source>
</evidence>
<dbReference type="SUPFAM" id="SSF53448">
    <property type="entry name" value="Nucleotide-diphospho-sugar transferases"/>
    <property type="match status" value="1"/>
</dbReference>
<dbReference type="InterPro" id="IPR016267">
    <property type="entry name" value="UDPGP_trans"/>
</dbReference>
<feature type="binding site" evidence="5">
    <location>
        <position position="167"/>
    </location>
    <ligand>
        <name>UTP</name>
        <dbReference type="ChEBI" id="CHEBI:46398"/>
    </ligand>
</feature>
<dbReference type="InterPro" id="IPR002618">
    <property type="entry name" value="UDPGP_fam"/>
</dbReference>
<organism evidence="6 7">
    <name type="scientific">Cellulosimicrobium arenosum</name>
    <dbReference type="NCBI Taxonomy" id="2708133"/>
    <lineage>
        <taxon>Bacteria</taxon>
        <taxon>Bacillati</taxon>
        <taxon>Actinomycetota</taxon>
        <taxon>Actinomycetes</taxon>
        <taxon>Micrococcales</taxon>
        <taxon>Promicromonosporaceae</taxon>
        <taxon>Cellulosimicrobium</taxon>
    </lineage>
</organism>
<keyword evidence="7" id="KW-1185">Reference proteome</keyword>
<protein>
    <submittedName>
        <fullName evidence="6">UTP--glucose-1-phosphate uridylyltransferase</fullName>
    </submittedName>
</protein>
<reference evidence="6" key="2">
    <citation type="submission" date="2020-09" db="EMBL/GenBank/DDBJ databases">
        <authorList>
            <person name="Yu Y."/>
        </authorList>
    </citation>
    <scope>NUCLEOTIDE SEQUENCE</scope>
    <source>
        <strain evidence="6">KCTC 49039</strain>
    </source>
</reference>
<name>A0A927IYQ1_9MICO</name>
<dbReference type="RefSeq" id="WP_191827358.1">
    <property type="nucleotide sequence ID" value="NZ_JACYHB010000001.1"/>
</dbReference>
<evidence type="ECO:0000256" key="2">
    <source>
        <dbReference type="ARBA" id="ARBA00022679"/>
    </source>
</evidence>
<reference evidence="6" key="1">
    <citation type="journal article" date="2018" name="Curr. Microbiol.">
        <title>Cellulosimicrobium arenosum sp. nov., Isolated from Marine Sediment Sand.</title>
        <authorList>
            <person name="Oh M."/>
            <person name="Kim J.H."/>
            <person name="Yoon J.H."/>
            <person name="Schumann P."/>
            <person name="Kim W."/>
        </authorList>
    </citation>
    <scope>NUCLEOTIDE SEQUENCE</scope>
    <source>
        <strain evidence="6">KCTC 49039</strain>
    </source>
</reference>
<accession>A0A927IYQ1</accession>
<evidence type="ECO:0000313" key="6">
    <source>
        <dbReference type="EMBL" id="MBD8077800.1"/>
    </source>
</evidence>
<comment type="caution">
    <text evidence="6">The sequence shown here is derived from an EMBL/GenBank/DDBJ whole genome shotgun (WGS) entry which is preliminary data.</text>
</comment>
<evidence type="ECO:0000256" key="4">
    <source>
        <dbReference type="PIRSR" id="PIRSR000806-1"/>
    </source>
</evidence>
<evidence type="ECO:0000256" key="3">
    <source>
        <dbReference type="ARBA" id="ARBA00022695"/>
    </source>
</evidence>